<dbReference type="Proteomes" id="UP001498421">
    <property type="component" value="Unassembled WGS sequence"/>
</dbReference>
<proteinExistence type="predicted"/>
<evidence type="ECO:0000313" key="2">
    <source>
        <dbReference type="Proteomes" id="UP001498421"/>
    </source>
</evidence>
<reference evidence="1 2" key="1">
    <citation type="journal article" date="2025" name="Microbiol. Resour. Announc.">
        <title>Draft genome sequences for Neonectria magnoliae and Neonectria punicea, canker pathogens of Liriodendron tulipifera and Acer saccharum in West Virginia.</title>
        <authorList>
            <person name="Petronek H.M."/>
            <person name="Kasson M.T."/>
            <person name="Metheny A.M."/>
            <person name="Stauder C.M."/>
            <person name="Lovett B."/>
            <person name="Lynch S.C."/>
            <person name="Garnas J.R."/>
            <person name="Kasson L.R."/>
            <person name="Stajich J.E."/>
        </authorList>
    </citation>
    <scope>NUCLEOTIDE SEQUENCE [LARGE SCALE GENOMIC DNA]</scope>
    <source>
        <strain evidence="1 2">NRRL 64651</strain>
    </source>
</reference>
<keyword evidence="2" id="KW-1185">Reference proteome</keyword>
<sequence>MYLDDTLLYGTGLSYGIDAMLQIMVSRIPGIFDMDPCEEADIEEGPVDVLKFADEKAHTLLLVAGAEADQENLVKIMWLDGYGNCVWNNKSELEQLEPMCAGFFIGFSMSEAIGCYVMICNQDCQGTRYRGLSAEPWSLTAY</sequence>
<accession>A0ABR1IHJ2</accession>
<dbReference type="EMBL" id="JAZAVK010000002">
    <property type="protein sequence ID" value="KAK7433044.1"/>
    <property type="molecule type" value="Genomic_DNA"/>
</dbReference>
<comment type="caution">
    <text evidence="1">The sequence shown here is derived from an EMBL/GenBank/DDBJ whole genome shotgun (WGS) entry which is preliminary data.</text>
</comment>
<evidence type="ECO:0000313" key="1">
    <source>
        <dbReference type="EMBL" id="KAK7433044.1"/>
    </source>
</evidence>
<name>A0ABR1IHJ2_9HYPO</name>
<gene>
    <name evidence="1" type="ORF">QQZ08_000517</name>
</gene>
<protein>
    <submittedName>
        <fullName evidence="1">Uncharacterized protein</fullName>
    </submittedName>
</protein>
<organism evidence="1 2">
    <name type="scientific">Neonectria magnoliae</name>
    <dbReference type="NCBI Taxonomy" id="2732573"/>
    <lineage>
        <taxon>Eukaryota</taxon>
        <taxon>Fungi</taxon>
        <taxon>Dikarya</taxon>
        <taxon>Ascomycota</taxon>
        <taxon>Pezizomycotina</taxon>
        <taxon>Sordariomycetes</taxon>
        <taxon>Hypocreomycetidae</taxon>
        <taxon>Hypocreales</taxon>
        <taxon>Nectriaceae</taxon>
        <taxon>Neonectria</taxon>
    </lineage>
</organism>